<dbReference type="PANTHER" id="PTHR45712">
    <property type="entry name" value="AGAP008170-PA"/>
    <property type="match status" value="1"/>
</dbReference>
<dbReference type="AlphaFoldDB" id="A0A7R9FM11"/>
<dbReference type="InterPro" id="IPR032675">
    <property type="entry name" value="LRR_dom_sf"/>
</dbReference>
<keyword evidence="2" id="KW-0677">Repeat</keyword>
<dbReference type="PROSITE" id="PS51450">
    <property type="entry name" value="LRR"/>
    <property type="match status" value="2"/>
</dbReference>
<name>A0A7R9FM11_9NEOP</name>
<evidence type="ECO:0000256" key="1">
    <source>
        <dbReference type="ARBA" id="ARBA00022614"/>
    </source>
</evidence>
<dbReference type="SMART" id="SM00369">
    <property type="entry name" value="LRR_TYP"/>
    <property type="match status" value="10"/>
</dbReference>
<evidence type="ECO:0000313" key="5">
    <source>
        <dbReference type="EMBL" id="CAD7455773.1"/>
    </source>
</evidence>
<keyword evidence="3" id="KW-0175">Coiled coil</keyword>
<accession>A0A7R9FM11</accession>
<evidence type="ECO:0000256" key="4">
    <source>
        <dbReference type="SAM" id="MobiDB-lite"/>
    </source>
</evidence>
<dbReference type="Pfam" id="PF13855">
    <property type="entry name" value="LRR_8"/>
    <property type="match status" value="4"/>
</dbReference>
<reference evidence="5" key="1">
    <citation type="submission" date="2020-11" db="EMBL/GenBank/DDBJ databases">
        <authorList>
            <person name="Tran Van P."/>
        </authorList>
    </citation>
    <scope>NUCLEOTIDE SEQUENCE</scope>
</reference>
<dbReference type="InterPro" id="IPR001611">
    <property type="entry name" value="Leu-rich_rpt"/>
</dbReference>
<feature type="compositionally biased region" description="Basic and acidic residues" evidence="4">
    <location>
        <begin position="14"/>
        <end position="94"/>
    </location>
</feature>
<organism evidence="5">
    <name type="scientific">Timema tahoe</name>
    <dbReference type="NCBI Taxonomy" id="61484"/>
    <lineage>
        <taxon>Eukaryota</taxon>
        <taxon>Metazoa</taxon>
        <taxon>Ecdysozoa</taxon>
        <taxon>Arthropoda</taxon>
        <taxon>Hexapoda</taxon>
        <taxon>Insecta</taxon>
        <taxon>Pterygota</taxon>
        <taxon>Neoptera</taxon>
        <taxon>Polyneoptera</taxon>
        <taxon>Phasmatodea</taxon>
        <taxon>Timematodea</taxon>
        <taxon>Timematoidea</taxon>
        <taxon>Timematidae</taxon>
        <taxon>Timema</taxon>
    </lineage>
</organism>
<dbReference type="GO" id="GO:0005615">
    <property type="term" value="C:extracellular space"/>
    <property type="evidence" value="ECO:0007669"/>
    <property type="project" value="TreeGrafter"/>
</dbReference>
<feature type="region of interest" description="Disordered" evidence="4">
    <location>
        <begin position="1"/>
        <end position="94"/>
    </location>
</feature>
<dbReference type="PANTHER" id="PTHR45712:SF22">
    <property type="entry name" value="INSULIN-LIKE GROWTH FACTOR-BINDING PROTEIN COMPLEX ACID LABILE SUBUNIT"/>
    <property type="match status" value="1"/>
</dbReference>
<proteinExistence type="predicted"/>
<dbReference type="Gene3D" id="3.80.10.10">
    <property type="entry name" value="Ribonuclease Inhibitor"/>
    <property type="match status" value="3"/>
</dbReference>
<evidence type="ECO:0000256" key="2">
    <source>
        <dbReference type="ARBA" id="ARBA00022737"/>
    </source>
</evidence>
<keyword evidence="1" id="KW-0433">Leucine-rich repeat</keyword>
<protein>
    <submittedName>
        <fullName evidence="5">Uncharacterized protein</fullName>
    </submittedName>
</protein>
<dbReference type="InterPro" id="IPR003591">
    <property type="entry name" value="Leu-rich_rpt_typical-subtyp"/>
</dbReference>
<dbReference type="EMBL" id="OE001026">
    <property type="protein sequence ID" value="CAD7455773.1"/>
    <property type="molecule type" value="Genomic_DNA"/>
</dbReference>
<gene>
    <name evidence="5" type="ORF">TTEB3V08_LOCUS3827</name>
</gene>
<sequence>MEPPCKPVTQLEKSSGEKRRRDERYSSYRRGGEMRDTVVTEEEKRRRDERYSRYRRGGEMRDTVDTEEEKRRRDERYSSYRRGGEMRDTVVTEQKRRPKPQFFHSLIIGPLEIELTPFQKYLEETRIELGTSGSVARNSDQKTTEALCLRTHSPFYKSHNSAFGNTHRQCACAENSRLAVRKHQSSIVLDVVCGNEGGGGSILPLFTFCVNASHWSSGRLSRSKLLQSTPLSSIHLIRGLPIGPLLLSSSALVTSPNHYNLFVPHPVSPRIAALVLLVVEARSHNNPSDCIFHTFSILCTSSFSQQLPDNVSPTALILEFNNYNVGTMPRGYFQQFTDNPLMISLYNCGIESLPDDMLRLSTNIIELHLIKNKLTTIPERFFDNNSKLKSIYLKYNLIEDLPQEIFYNLLELKKLDLSHNKLTANINLEELRLDNNQLQDLNSDIFNNISKLINLHLHNNKLSHLPADLFKDTHQLADISLHGNKLVTLEYCVFRNLRQLRNLTLSNNNISVVDYEIIHLYSLETIDLSNNPIKFIRGHFRNTSTKSSILKFKHIHQTVQINDITNPNESTQQFANNTINFPAALPSNAPGNDMGLTTLGNNMGLTTPGNDIKLALTYLNLSQVSLDNLNNIWFTSFVFLETLDLSRNKLTALGPNDFVSCRKLYSLNVSHNLLRTIHDDSFDSLIGLRVLDLSYNPSVDYSARIFKHTKGLNDVNLVSTGLTARKLTIMNEIFDLPEVPFKRLDNNPVCNRRYVETFLVLFFKVYNGEYYRYAMKGYHSCEGTGTNTQRETSLNETNNEASYDAVYTYHGTQMQPVFNCFYPCVCLDREKKEVPVRVCTYHDVKCKSIQELPSRLDPH</sequence>
<evidence type="ECO:0000256" key="3">
    <source>
        <dbReference type="SAM" id="Coils"/>
    </source>
</evidence>
<dbReference type="SUPFAM" id="SSF52058">
    <property type="entry name" value="L domain-like"/>
    <property type="match status" value="1"/>
</dbReference>
<dbReference type="InterPro" id="IPR050333">
    <property type="entry name" value="SLRP"/>
</dbReference>
<feature type="coiled-coil region" evidence="3">
    <location>
        <begin position="421"/>
        <end position="448"/>
    </location>
</feature>